<protein>
    <submittedName>
        <fullName evidence="2">Uncharacterized protein</fullName>
    </submittedName>
</protein>
<evidence type="ECO:0000313" key="3">
    <source>
        <dbReference type="Proteomes" id="UP001221898"/>
    </source>
</evidence>
<feature type="compositionally biased region" description="Polar residues" evidence="1">
    <location>
        <begin position="50"/>
        <end position="65"/>
    </location>
</feature>
<organism evidence="2 3">
    <name type="scientific">Aldrovandia affinis</name>
    <dbReference type="NCBI Taxonomy" id="143900"/>
    <lineage>
        <taxon>Eukaryota</taxon>
        <taxon>Metazoa</taxon>
        <taxon>Chordata</taxon>
        <taxon>Craniata</taxon>
        <taxon>Vertebrata</taxon>
        <taxon>Euteleostomi</taxon>
        <taxon>Actinopterygii</taxon>
        <taxon>Neopterygii</taxon>
        <taxon>Teleostei</taxon>
        <taxon>Notacanthiformes</taxon>
        <taxon>Halosauridae</taxon>
        <taxon>Aldrovandia</taxon>
    </lineage>
</organism>
<comment type="caution">
    <text evidence="2">The sequence shown here is derived from an EMBL/GenBank/DDBJ whole genome shotgun (WGS) entry which is preliminary data.</text>
</comment>
<reference evidence="2" key="1">
    <citation type="journal article" date="2023" name="Science">
        <title>Genome structures resolve the early diversification of teleost fishes.</title>
        <authorList>
            <person name="Parey E."/>
            <person name="Louis A."/>
            <person name="Montfort J."/>
            <person name="Bouchez O."/>
            <person name="Roques C."/>
            <person name="Iampietro C."/>
            <person name="Lluch J."/>
            <person name="Castinel A."/>
            <person name="Donnadieu C."/>
            <person name="Desvignes T."/>
            <person name="Floi Bucao C."/>
            <person name="Jouanno E."/>
            <person name="Wen M."/>
            <person name="Mejri S."/>
            <person name="Dirks R."/>
            <person name="Jansen H."/>
            <person name="Henkel C."/>
            <person name="Chen W.J."/>
            <person name="Zahm M."/>
            <person name="Cabau C."/>
            <person name="Klopp C."/>
            <person name="Thompson A.W."/>
            <person name="Robinson-Rechavi M."/>
            <person name="Braasch I."/>
            <person name="Lecointre G."/>
            <person name="Bobe J."/>
            <person name="Postlethwait J.H."/>
            <person name="Berthelot C."/>
            <person name="Roest Crollius H."/>
            <person name="Guiguen Y."/>
        </authorList>
    </citation>
    <scope>NUCLEOTIDE SEQUENCE</scope>
    <source>
        <strain evidence="2">NC1722</strain>
    </source>
</reference>
<dbReference type="AlphaFoldDB" id="A0AAD7SU12"/>
<name>A0AAD7SU12_9TELE</name>
<evidence type="ECO:0000256" key="1">
    <source>
        <dbReference type="SAM" id="MobiDB-lite"/>
    </source>
</evidence>
<dbReference type="EMBL" id="JAINUG010000033">
    <property type="protein sequence ID" value="KAJ8408804.1"/>
    <property type="molecule type" value="Genomic_DNA"/>
</dbReference>
<dbReference type="Proteomes" id="UP001221898">
    <property type="component" value="Unassembled WGS sequence"/>
</dbReference>
<proteinExistence type="predicted"/>
<evidence type="ECO:0000313" key="2">
    <source>
        <dbReference type="EMBL" id="KAJ8408804.1"/>
    </source>
</evidence>
<feature type="region of interest" description="Disordered" evidence="1">
    <location>
        <begin position="31"/>
        <end position="123"/>
    </location>
</feature>
<keyword evidence="3" id="KW-1185">Reference proteome</keyword>
<accession>A0AAD7SU12</accession>
<gene>
    <name evidence="2" type="ORF">AAFF_G00246220</name>
</gene>
<sequence length="123" mass="13666">MGLQAAGSFAGYFAVNTLTDLSKAFKLDCWQQTSKQDPPERNPLALLVHNRQNTNKTPETWTRITSPRGKRPQEVPGPIGNRSRRHTSPSLSPSERQLPGKRSPAPSHLQSGIRHFKAGCLRN</sequence>